<accession>X1JJH9</accession>
<sequence length="56" mass="6442">MAYPLSVNALKVLRLLQSSNYDTASKLKMSPELSHELDEVMSHYLEYLLEREVKSA</sequence>
<dbReference type="EMBL" id="BARU01033655">
    <property type="protein sequence ID" value="GAH69888.1"/>
    <property type="molecule type" value="Genomic_DNA"/>
</dbReference>
<dbReference type="Pfam" id="PF02565">
    <property type="entry name" value="RecO_C"/>
    <property type="match status" value="1"/>
</dbReference>
<organism evidence="1">
    <name type="scientific">marine sediment metagenome</name>
    <dbReference type="NCBI Taxonomy" id="412755"/>
    <lineage>
        <taxon>unclassified sequences</taxon>
        <taxon>metagenomes</taxon>
        <taxon>ecological metagenomes</taxon>
    </lineage>
</organism>
<feature type="non-terminal residue" evidence="1">
    <location>
        <position position="56"/>
    </location>
</feature>
<dbReference type="GO" id="GO:0006310">
    <property type="term" value="P:DNA recombination"/>
    <property type="evidence" value="ECO:0007669"/>
    <property type="project" value="InterPro"/>
</dbReference>
<comment type="caution">
    <text evidence="1">The sequence shown here is derived from an EMBL/GenBank/DDBJ whole genome shotgun (WGS) entry which is preliminary data.</text>
</comment>
<dbReference type="InterPro" id="IPR003717">
    <property type="entry name" value="RecO"/>
</dbReference>
<name>X1JJH9_9ZZZZ</name>
<dbReference type="AlphaFoldDB" id="X1JJH9"/>
<dbReference type="InterPro" id="IPR037278">
    <property type="entry name" value="ARFGAP/RecO"/>
</dbReference>
<reference evidence="1" key="1">
    <citation type="journal article" date="2014" name="Front. Microbiol.">
        <title>High frequency of phylogenetically diverse reductive dehalogenase-homologous genes in deep subseafloor sedimentary metagenomes.</title>
        <authorList>
            <person name="Kawai M."/>
            <person name="Futagami T."/>
            <person name="Toyoda A."/>
            <person name="Takaki Y."/>
            <person name="Nishi S."/>
            <person name="Hori S."/>
            <person name="Arai W."/>
            <person name="Tsubouchi T."/>
            <person name="Morono Y."/>
            <person name="Uchiyama I."/>
            <person name="Ito T."/>
            <person name="Fujiyama A."/>
            <person name="Inagaki F."/>
            <person name="Takami H."/>
        </authorList>
    </citation>
    <scope>NUCLEOTIDE SEQUENCE</scope>
    <source>
        <strain evidence="1">Expedition CK06-06</strain>
    </source>
</reference>
<proteinExistence type="predicted"/>
<dbReference type="SUPFAM" id="SSF57863">
    <property type="entry name" value="ArfGap/RecO-like zinc finger"/>
    <property type="match status" value="1"/>
</dbReference>
<gene>
    <name evidence="1" type="ORF">S03H2_52918</name>
</gene>
<protein>
    <submittedName>
        <fullName evidence="1">Uncharacterized protein</fullName>
    </submittedName>
</protein>
<dbReference type="GO" id="GO:0006281">
    <property type="term" value="P:DNA repair"/>
    <property type="evidence" value="ECO:0007669"/>
    <property type="project" value="InterPro"/>
</dbReference>
<evidence type="ECO:0000313" key="1">
    <source>
        <dbReference type="EMBL" id="GAH69888.1"/>
    </source>
</evidence>